<dbReference type="PANTHER" id="PTHR30069">
    <property type="entry name" value="TONB-DEPENDENT OUTER MEMBRANE RECEPTOR"/>
    <property type="match status" value="1"/>
</dbReference>
<evidence type="ECO:0000256" key="3">
    <source>
        <dbReference type="ARBA" id="ARBA00022452"/>
    </source>
</evidence>
<dbReference type="InterPro" id="IPR036942">
    <property type="entry name" value="Beta-barrel_TonB_sf"/>
</dbReference>
<evidence type="ECO:0000256" key="2">
    <source>
        <dbReference type="ARBA" id="ARBA00022448"/>
    </source>
</evidence>
<dbReference type="InterPro" id="IPR008969">
    <property type="entry name" value="CarboxyPept-like_regulatory"/>
</dbReference>
<keyword evidence="2 10" id="KW-0813">Transport</keyword>
<proteinExistence type="inferred from homology"/>
<evidence type="ECO:0000256" key="11">
    <source>
        <dbReference type="RuleBase" id="RU003357"/>
    </source>
</evidence>
<dbReference type="PROSITE" id="PS52016">
    <property type="entry name" value="TONB_DEPENDENT_REC_3"/>
    <property type="match status" value="1"/>
</dbReference>
<dbReference type="Gene3D" id="2.40.170.20">
    <property type="entry name" value="TonB-dependent receptor, beta-barrel domain"/>
    <property type="match status" value="1"/>
</dbReference>
<keyword evidence="6 11" id="KW-0798">TonB box</keyword>
<sequence>MKQVLIALLLGFSVIGYSQNILKGKVTNGNKEQIKGVLISIPELHKEVMTDESGNFKFDKLASGSFSVIFSHPNYDVYTSIIVLNKKENIYDVVLLEEHTHHIEEVIVSTAFNKAQSQNVMKVEHSSLKALQQKGGATLMEGIATIPGVANVSTGLSIGKPVIRGLSGNRVLVYAQGVRLENQQFGEEHGLGLSDNGVESVEVIKGPASLLYGSDALGGVLYFNPEKFVQSGTYSADFSQKYFSNTQGSSTGFGLKSSGEHWKFSVRGAHNTHSDYLTGSKQRVTNSRFNETDAKLALGYYNSKFSSIFRYNINNLDLGLPEELGEQNVSKKTLYPKQAVIGQIVSWNNTLFFVDSKLEAEIGYVSNDRKEFENSPIASLNMNLQTVNYNLKYYTHKIGNLETIVGIQGMIQTNKNSGKEILIPDAKTNDLGVLATSMYAWNKNALQAGFRFDTRNVQTYLHGEEGEEGYFKPVKKQFNSINASLGYKTNLVNNLNMRLNLASGFRAPNLAELTSNGIHEGSNRYEKGNEDLKNEQNIQADLNLEYGNSHFELFANGFYNYIKNYIYIAPTGYTVEDKDVYTYEQANAKLYGGEMGVHLHPHPIDWLHITSSFEMVIGRKQNNEFLPLIPANKWVNTIRAQFDINKTIKEGYLFTNYETNLAQNNISNFEIASTSYSLLNFGLGGNLSILKLNFSFNIVANNVLNQKYIAHLSRLKTNNIQNIGRNIVLGINFKL</sequence>
<comment type="similarity">
    <text evidence="10 11">Belongs to the TonB-dependent receptor family.</text>
</comment>
<reference evidence="14 15" key="1">
    <citation type="journal article" date="2017" name="Infect. Genet. Evol.">
        <title>Comparative genome analysis of fish pathogen Flavobacterium columnare reveals extensive sequence diversity within the species.</title>
        <authorList>
            <person name="Kayansamruaj P."/>
            <person name="Dong H.T."/>
            <person name="Hirono I."/>
            <person name="Kondo H."/>
            <person name="Senapin S."/>
            <person name="Rodkhum C."/>
        </authorList>
    </citation>
    <scope>NUCLEOTIDE SEQUENCE [LARGE SCALE GENOMIC DNA]</scope>
    <source>
        <strain evidence="14 15">1214</strain>
    </source>
</reference>
<organism evidence="14 15">
    <name type="scientific">Flavobacterium columnare</name>
    <dbReference type="NCBI Taxonomy" id="996"/>
    <lineage>
        <taxon>Bacteria</taxon>
        <taxon>Pseudomonadati</taxon>
        <taxon>Bacteroidota</taxon>
        <taxon>Flavobacteriia</taxon>
        <taxon>Flavobacteriales</taxon>
        <taxon>Flavobacteriaceae</taxon>
        <taxon>Flavobacterium</taxon>
    </lineage>
</organism>
<dbReference type="AlphaFoldDB" id="A0A246G7P8"/>
<keyword evidence="5" id="KW-0732">Signal</keyword>
<keyword evidence="9 10" id="KW-0998">Cell outer membrane</keyword>
<dbReference type="InterPro" id="IPR039426">
    <property type="entry name" value="TonB-dep_rcpt-like"/>
</dbReference>
<feature type="domain" description="TonB-dependent receptor-like beta-barrel" evidence="12">
    <location>
        <begin position="232"/>
        <end position="702"/>
    </location>
</feature>
<evidence type="ECO:0000259" key="12">
    <source>
        <dbReference type="Pfam" id="PF00593"/>
    </source>
</evidence>
<dbReference type="InterPro" id="IPR037066">
    <property type="entry name" value="Plug_dom_sf"/>
</dbReference>
<dbReference type="Pfam" id="PF07715">
    <property type="entry name" value="Plug"/>
    <property type="match status" value="1"/>
</dbReference>
<evidence type="ECO:0000313" key="14">
    <source>
        <dbReference type="EMBL" id="OWP74570.1"/>
    </source>
</evidence>
<accession>A0A246G7P8</accession>
<evidence type="ECO:0000256" key="6">
    <source>
        <dbReference type="ARBA" id="ARBA00023077"/>
    </source>
</evidence>
<dbReference type="Proteomes" id="UP000198034">
    <property type="component" value="Unassembled WGS sequence"/>
</dbReference>
<dbReference type="EMBL" id="MTCY01000064">
    <property type="protein sequence ID" value="OWP74570.1"/>
    <property type="molecule type" value="Genomic_DNA"/>
</dbReference>
<protein>
    <submittedName>
        <fullName evidence="14">TonB-dependent receptor</fullName>
    </submittedName>
</protein>
<comment type="caution">
    <text evidence="14">The sequence shown here is derived from an EMBL/GenBank/DDBJ whole genome shotgun (WGS) entry which is preliminary data.</text>
</comment>
<dbReference type="Pfam" id="PF13715">
    <property type="entry name" value="CarbopepD_reg_2"/>
    <property type="match status" value="1"/>
</dbReference>
<dbReference type="Gene3D" id="2.170.130.10">
    <property type="entry name" value="TonB-dependent receptor, plug domain"/>
    <property type="match status" value="1"/>
</dbReference>
<evidence type="ECO:0000256" key="8">
    <source>
        <dbReference type="ARBA" id="ARBA00023170"/>
    </source>
</evidence>
<name>A0A246G7P8_9FLAO</name>
<keyword evidence="8 14" id="KW-0675">Receptor</keyword>
<evidence type="ECO:0000256" key="7">
    <source>
        <dbReference type="ARBA" id="ARBA00023136"/>
    </source>
</evidence>
<evidence type="ECO:0000313" key="15">
    <source>
        <dbReference type="Proteomes" id="UP000198034"/>
    </source>
</evidence>
<gene>
    <name evidence="14" type="ORF">BWK62_13930</name>
</gene>
<feature type="domain" description="TonB-dependent receptor plug" evidence="13">
    <location>
        <begin position="126"/>
        <end position="220"/>
    </location>
</feature>
<dbReference type="GO" id="GO:0044718">
    <property type="term" value="P:siderophore transmembrane transport"/>
    <property type="evidence" value="ECO:0007669"/>
    <property type="project" value="TreeGrafter"/>
</dbReference>
<evidence type="ECO:0000259" key="13">
    <source>
        <dbReference type="Pfam" id="PF07715"/>
    </source>
</evidence>
<dbReference type="PANTHER" id="PTHR30069:SF29">
    <property type="entry name" value="HEMOGLOBIN AND HEMOGLOBIN-HAPTOGLOBIN-BINDING PROTEIN 1-RELATED"/>
    <property type="match status" value="1"/>
</dbReference>
<evidence type="ECO:0000256" key="1">
    <source>
        <dbReference type="ARBA" id="ARBA00004571"/>
    </source>
</evidence>
<evidence type="ECO:0000256" key="5">
    <source>
        <dbReference type="ARBA" id="ARBA00022729"/>
    </source>
</evidence>
<comment type="subcellular location">
    <subcellularLocation>
        <location evidence="1 10">Cell outer membrane</location>
        <topology evidence="1 10">Multi-pass membrane protein</topology>
    </subcellularLocation>
</comment>
<dbReference type="InterPro" id="IPR012910">
    <property type="entry name" value="Plug_dom"/>
</dbReference>
<keyword evidence="4 10" id="KW-0812">Transmembrane</keyword>
<dbReference type="GO" id="GO:0015344">
    <property type="term" value="F:siderophore uptake transmembrane transporter activity"/>
    <property type="evidence" value="ECO:0007669"/>
    <property type="project" value="TreeGrafter"/>
</dbReference>
<keyword evidence="7 10" id="KW-0472">Membrane</keyword>
<keyword evidence="3 10" id="KW-1134">Transmembrane beta strand</keyword>
<evidence type="ECO:0000256" key="4">
    <source>
        <dbReference type="ARBA" id="ARBA00022692"/>
    </source>
</evidence>
<dbReference type="Gene3D" id="2.60.40.1120">
    <property type="entry name" value="Carboxypeptidase-like, regulatory domain"/>
    <property type="match status" value="1"/>
</dbReference>
<evidence type="ECO:0000256" key="9">
    <source>
        <dbReference type="ARBA" id="ARBA00023237"/>
    </source>
</evidence>
<dbReference type="SUPFAM" id="SSF56935">
    <property type="entry name" value="Porins"/>
    <property type="match status" value="1"/>
</dbReference>
<dbReference type="InterPro" id="IPR000531">
    <property type="entry name" value="Beta-barrel_TonB"/>
</dbReference>
<dbReference type="SUPFAM" id="SSF49464">
    <property type="entry name" value="Carboxypeptidase regulatory domain-like"/>
    <property type="match status" value="1"/>
</dbReference>
<dbReference type="GO" id="GO:0009279">
    <property type="term" value="C:cell outer membrane"/>
    <property type="evidence" value="ECO:0007669"/>
    <property type="project" value="UniProtKB-SubCell"/>
</dbReference>
<evidence type="ECO:0000256" key="10">
    <source>
        <dbReference type="PROSITE-ProRule" id="PRU01360"/>
    </source>
</evidence>
<dbReference type="Pfam" id="PF00593">
    <property type="entry name" value="TonB_dep_Rec_b-barrel"/>
    <property type="match status" value="1"/>
</dbReference>